<keyword evidence="3" id="KW-1185">Reference proteome</keyword>
<sequence>MNHINQPSKQSQKQTKSSKPALAHPEIHPNQTLYHLKNKQWMAAIQKEIDQFEQSLQEVDSMFYEASVSQIQMGLGNIKLLHNDYEFAAQKLHALKEMIAKFSEFYSKYSQKKIELNQTKLNITQDQKDFKLQIKEEREKIHFQFGISQRVLILIQAYIKMKDQFEDQEILQKHRDYILQKIEKIRKTEEKHNKKIEKHFNRIKIDNDLNNSQEIEDEEDQIYEQSGYEGINETVREHLIKLCDSLIAYFTKFEKKEGEYFLQHDLTTFQYFDQIKVAVPFSSAQIDSTLELIKDRRSFYENAPDTEFVQKGAANKEVKQQQQKVDVNNEQEFPKLS</sequence>
<evidence type="ECO:0000256" key="1">
    <source>
        <dbReference type="SAM" id="MobiDB-lite"/>
    </source>
</evidence>
<feature type="region of interest" description="Disordered" evidence="1">
    <location>
        <begin position="317"/>
        <end position="337"/>
    </location>
</feature>
<feature type="compositionally biased region" description="Low complexity" evidence="1">
    <location>
        <begin position="320"/>
        <end position="331"/>
    </location>
</feature>
<gene>
    <name evidence="2" type="ORF">POCTA_138.1.T0230034</name>
</gene>
<name>A0A8S1TDD4_PAROT</name>
<dbReference type="AlphaFoldDB" id="A0A8S1TDD4"/>
<accession>A0A8S1TDD4</accession>
<protein>
    <submittedName>
        <fullName evidence="2">Uncharacterized protein</fullName>
    </submittedName>
</protein>
<dbReference type="Proteomes" id="UP000683925">
    <property type="component" value="Unassembled WGS sequence"/>
</dbReference>
<feature type="region of interest" description="Disordered" evidence="1">
    <location>
        <begin position="1"/>
        <end position="27"/>
    </location>
</feature>
<evidence type="ECO:0000313" key="2">
    <source>
        <dbReference type="EMBL" id="CAD8149868.1"/>
    </source>
</evidence>
<dbReference type="EMBL" id="CAJJDP010000023">
    <property type="protein sequence ID" value="CAD8149868.1"/>
    <property type="molecule type" value="Genomic_DNA"/>
</dbReference>
<proteinExistence type="predicted"/>
<dbReference type="OMA" id="HDEFEFA"/>
<feature type="compositionally biased region" description="Low complexity" evidence="1">
    <location>
        <begin position="1"/>
        <end position="20"/>
    </location>
</feature>
<evidence type="ECO:0000313" key="3">
    <source>
        <dbReference type="Proteomes" id="UP000683925"/>
    </source>
</evidence>
<comment type="caution">
    <text evidence="2">The sequence shown here is derived from an EMBL/GenBank/DDBJ whole genome shotgun (WGS) entry which is preliminary data.</text>
</comment>
<dbReference type="OrthoDB" id="2195113at2759"/>
<organism evidence="2 3">
    <name type="scientific">Paramecium octaurelia</name>
    <dbReference type="NCBI Taxonomy" id="43137"/>
    <lineage>
        <taxon>Eukaryota</taxon>
        <taxon>Sar</taxon>
        <taxon>Alveolata</taxon>
        <taxon>Ciliophora</taxon>
        <taxon>Intramacronucleata</taxon>
        <taxon>Oligohymenophorea</taxon>
        <taxon>Peniculida</taxon>
        <taxon>Parameciidae</taxon>
        <taxon>Paramecium</taxon>
    </lineage>
</organism>
<reference evidence="2" key="1">
    <citation type="submission" date="2021-01" db="EMBL/GenBank/DDBJ databases">
        <authorList>
            <consortium name="Genoscope - CEA"/>
            <person name="William W."/>
        </authorList>
    </citation>
    <scope>NUCLEOTIDE SEQUENCE</scope>
</reference>